<organism evidence="2 3">
    <name type="scientific">Methylorubrum rhodesianum</name>
    <dbReference type="NCBI Taxonomy" id="29427"/>
    <lineage>
        <taxon>Bacteria</taxon>
        <taxon>Pseudomonadati</taxon>
        <taxon>Pseudomonadota</taxon>
        <taxon>Alphaproteobacteria</taxon>
        <taxon>Hyphomicrobiales</taxon>
        <taxon>Methylobacteriaceae</taxon>
        <taxon>Methylorubrum</taxon>
    </lineage>
</organism>
<accession>A0ABU9Z6A7</accession>
<name>A0ABU9Z6A7_9HYPH</name>
<protein>
    <submittedName>
        <fullName evidence="2">Uncharacterized protein</fullName>
    </submittedName>
</protein>
<dbReference type="EMBL" id="JAQYXL010000001">
    <property type="protein sequence ID" value="MEN3226788.1"/>
    <property type="molecule type" value="Genomic_DNA"/>
</dbReference>
<gene>
    <name evidence="2" type="ORF">PUR21_03760</name>
</gene>
<evidence type="ECO:0000313" key="3">
    <source>
        <dbReference type="Proteomes" id="UP001404845"/>
    </source>
</evidence>
<comment type="caution">
    <text evidence="2">The sequence shown here is derived from an EMBL/GenBank/DDBJ whole genome shotgun (WGS) entry which is preliminary data.</text>
</comment>
<dbReference type="RefSeq" id="WP_345970235.1">
    <property type="nucleotide sequence ID" value="NZ_JAQYXL010000001.1"/>
</dbReference>
<evidence type="ECO:0000313" key="2">
    <source>
        <dbReference type="EMBL" id="MEN3226788.1"/>
    </source>
</evidence>
<dbReference type="Proteomes" id="UP001404845">
    <property type="component" value="Unassembled WGS sequence"/>
</dbReference>
<evidence type="ECO:0000256" key="1">
    <source>
        <dbReference type="SAM" id="MobiDB-lite"/>
    </source>
</evidence>
<proteinExistence type="predicted"/>
<sequence length="153" mass="15890">MGQELDDGAAVPAGLRLADQILGEGAVPVLGGQADREFEPVGVDVAEAGEPFAQAVRGQGFQGAVAGGESVRDDAEEAEGGLAGGAVPVQRGMGRHLDAGRRSHRRHDPLAVGRRLDPTLREPFLFRFVEALPEGRGGFGVALTVALLIEFGQ</sequence>
<feature type="region of interest" description="Disordered" evidence="1">
    <location>
        <begin position="67"/>
        <end position="106"/>
    </location>
</feature>
<keyword evidence="3" id="KW-1185">Reference proteome</keyword>
<reference evidence="2 3" key="1">
    <citation type="journal article" date="2023" name="PLoS ONE">
        <title>Complete genome assembly of Hawai'i environmental nontuberculous mycobacteria reveals unexpected co-isolation with methylobacteria.</title>
        <authorList>
            <person name="Hendrix J."/>
            <person name="Epperson L.E."/>
            <person name="Tong E.I."/>
            <person name="Chan Y.L."/>
            <person name="Hasan N.A."/>
            <person name="Dawrs S.N."/>
            <person name="Norton G.J."/>
            <person name="Virdi R."/>
            <person name="Crooks J.L."/>
            <person name="Chan E.D."/>
            <person name="Honda J.R."/>
            <person name="Strong M."/>
        </authorList>
    </citation>
    <scope>NUCLEOTIDE SEQUENCE [LARGE SCALE GENOMIC DNA]</scope>
    <source>
        <strain evidence="2 3">NJH_HI01</strain>
    </source>
</reference>